<keyword evidence="2" id="KW-1185">Reference proteome</keyword>
<protein>
    <submittedName>
        <fullName evidence="1">Uncharacterized protein</fullName>
    </submittedName>
</protein>
<reference evidence="1" key="1">
    <citation type="submission" date="2020-07" db="EMBL/GenBank/DDBJ databases">
        <title>Multicomponent nature underlies the extraordinary mechanical properties of spider dragline silk.</title>
        <authorList>
            <person name="Kono N."/>
            <person name="Nakamura H."/>
            <person name="Mori M."/>
            <person name="Yoshida Y."/>
            <person name="Ohtoshi R."/>
            <person name="Malay A.D."/>
            <person name="Moran D.A.P."/>
            <person name="Tomita M."/>
            <person name="Numata K."/>
            <person name="Arakawa K."/>
        </authorList>
    </citation>
    <scope>NUCLEOTIDE SEQUENCE</scope>
</reference>
<comment type="caution">
    <text evidence="1">The sequence shown here is derived from an EMBL/GenBank/DDBJ whole genome shotgun (WGS) entry which is preliminary data.</text>
</comment>
<accession>A0A8X6GFE0</accession>
<proteinExistence type="predicted"/>
<name>A0A8X6GFE0_TRICU</name>
<dbReference type="AlphaFoldDB" id="A0A8X6GFE0"/>
<gene>
    <name evidence="1" type="ORF">TNCT_686201</name>
</gene>
<dbReference type="Proteomes" id="UP000887116">
    <property type="component" value="Unassembled WGS sequence"/>
</dbReference>
<dbReference type="EMBL" id="BMAO01035206">
    <property type="protein sequence ID" value="GFR02039.1"/>
    <property type="molecule type" value="Genomic_DNA"/>
</dbReference>
<organism evidence="1 2">
    <name type="scientific">Trichonephila clavata</name>
    <name type="common">Joro spider</name>
    <name type="synonym">Nephila clavata</name>
    <dbReference type="NCBI Taxonomy" id="2740835"/>
    <lineage>
        <taxon>Eukaryota</taxon>
        <taxon>Metazoa</taxon>
        <taxon>Ecdysozoa</taxon>
        <taxon>Arthropoda</taxon>
        <taxon>Chelicerata</taxon>
        <taxon>Arachnida</taxon>
        <taxon>Araneae</taxon>
        <taxon>Araneomorphae</taxon>
        <taxon>Entelegynae</taxon>
        <taxon>Araneoidea</taxon>
        <taxon>Nephilidae</taxon>
        <taxon>Trichonephila</taxon>
    </lineage>
</organism>
<evidence type="ECO:0000313" key="1">
    <source>
        <dbReference type="EMBL" id="GFR02039.1"/>
    </source>
</evidence>
<sequence length="189" mass="21894">MSTDPILRESKKINVMFLNINLLTPDIRKQKMALSNSSIDDLEEVNKGDNPGKIEMTRTSMNTRHLRNSKNVTLSRKGSAIENSHKINSDETIIDMNHGLDSKEDIRGLQEDLHNVSNVKRSISQMLIEKNVCREEACVTEVYQAVNKRFSSGRNSVINFNIILKIKSKWNKIKRRKNYRKFKQVFCKK</sequence>
<evidence type="ECO:0000313" key="2">
    <source>
        <dbReference type="Proteomes" id="UP000887116"/>
    </source>
</evidence>
<dbReference type="OrthoDB" id="10444543at2759"/>